<dbReference type="Proteomes" id="UP001169491">
    <property type="component" value="Unassembled WGS sequence"/>
</dbReference>
<organism evidence="1 4">
    <name type="scientific">Pseudidiomarina terrestris</name>
    <dbReference type="NCBI Taxonomy" id="2820060"/>
    <lineage>
        <taxon>Bacteria</taxon>
        <taxon>Pseudomonadati</taxon>
        <taxon>Pseudomonadota</taxon>
        <taxon>Gammaproteobacteria</taxon>
        <taxon>Alteromonadales</taxon>
        <taxon>Idiomarinaceae</taxon>
        <taxon>Pseudidiomarina</taxon>
    </lineage>
</organism>
<evidence type="ECO:0000313" key="2">
    <source>
        <dbReference type="EMBL" id="MDN7129510.1"/>
    </source>
</evidence>
<gene>
    <name evidence="1" type="ORF">J6I90_08970</name>
    <name evidence="2" type="ORF">J6I92_06480</name>
</gene>
<name>A0AAW7QXQ9_9GAMM</name>
<proteinExistence type="predicted"/>
<comment type="caution">
    <text evidence="1">The sequence shown here is derived from an EMBL/GenBank/DDBJ whole genome shotgun (WGS) entry which is preliminary data.</text>
</comment>
<dbReference type="EMBL" id="JAGGJC010000002">
    <property type="protein sequence ID" value="MDN7129510.1"/>
    <property type="molecule type" value="Genomic_DNA"/>
</dbReference>
<accession>A0AAW7QXQ9</accession>
<sequence length="146" mass="17456">MLNEKRRYYLENDAKFKFPKFYTLSLDEASKHEAHIKSIFGFDESSNALDVQRKVMKASNLVRGVQADNHEFNFLDLLKSQNIEPQSELFIDWHQFNKIDRISVKAFSDFFDDIWYPNSDDIYLYDDSYRWFILVMHHGAILVCKK</sequence>
<evidence type="ECO:0000313" key="1">
    <source>
        <dbReference type="EMBL" id="MDN7125015.1"/>
    </source>
</evidence>
<dbReference type="AlphaFoldDB" id="A0AAW7QXQ9"/>
<dbReference type="EMBL" id="JAGGJB010000004">
    <property type="protein sequence ID" value="MDN7125015.1"/>
    <property type="molecule type" value="Genomic_DNA"/>
</dbReference>
<dbReference type="RefSeq" id="WP_301774749.1">
    <property type="nucleotide sequence ID" value="NZ_JAGGJB010000004.1"/>
</dbReference>
<evidence type="ECO:0000313" key="4">
    <source>
        <dbReference type="Proteomes" id="UP001169492"/>
    </source>
</evidence>
<keyword evidence="3" id="KW-1185">Reference proteome</keyword>
<protein>
    <submittedName>
        <fullName evidence="1">Uncharacterized protein</fullName>
    </submittedName>
</protein>
<reference evidence="3 4" key="1">
    <citation type="submission" date="2021-03" db="EMBL/GenBank/DDBJ databases">
        <title>Pseudidiomarina terrestris, a new bacterium isolated from saline soil.</title>
        <authorList>
            <person name="Galisteo C."/>
            <person name="De La Haba R."/>
            <person name="Sanchez-Porro C."/>
            <person name="Ventosa A."/>
        </authorList>
    </citation>
    <scope>NUCLEOTIDE SEQUENCE [LARGE SCALE GENOMIC DNA]</scope>
    <source>
        <strain evidence="1 4">1APP75-32.1</strain>
        <strain evidence="3">1APR75-15</strain>
        <strain evidence="2">1ASR75-15</strain>
    </source>
</reference>
<evidence type="ECO:0000313" key="3">
    <source>
        <dbReference type="Proteomes" id="UP001169491"/>
    </source>
</evidence>
<dbReference type="Proteomes" id="UP001169492">
    <property type="component" value="Unassembled WGS sequence"/>
</dbReference>